<protein>
    <submittedName>
        <fullName evidence="2">Uncharacterized protein</fullName>
    </submittedName>
</protein>
<proteinExistence type="predicted"/>
<gene>
    <name evidence="2" type="ORF">WJX84_010215</name>
</gene>
<dbReference type="EMBL" id="JALJOV010000946">
    <property type="protein sequence ID" value="KAK9857985.1"/>
    <property type="molecule type" value="Genomic_DNA"/>
</dbReference>
<evidence type="ECO:0000313" key="2">
    <source>
        <dbReference type="EMBL" id="KAK9857985.1"/>
    </source>
</evidence>
<evidence type="ECO:0000313" key="3">
    <source>
        <dbReference type="Proteomes" id="UP001485043"/>
    </source>
</evidence>
<sequence length="355" mass="38757">MGTRGTNFPKPLSGAAELTIKKHFRYGHLFFREVEAPLCARMVKRKYEKFHDSKGLQEVCRALRSKKSSSSEATPREYFCNQQTPKHWVQSQETSAQRPAPRGPDSRKVSMLDGLKEAVDHLGLCSPHPLPTNITNSGAGKAGACLADNLTGLLQQILQHSACMANSQVALAALTSVKWAWALKCGKSYEFLKIWHHVLDGISMLLEADKDALAAHVLQGAVINPADTRDHGMSAQGSASLGQLYTQSFTAGFANDLEMMNAASSGPTGPMRIQLIAYSIEAGLQAIKHHIGCHGYHNQGKWELGHAQSVLDLAKAMLNAPTTEFCRILVQLCCQALARKDGLNGKFRNKQATRV</sequence>
<evidence type="ECO:0000256" key="1">
    <source>
        <dbReference type="SAM" id="MobiDB-lite"/>
    </source>
</evidence>
<accession>A0AAW1STS4</accession>
<reference evidence="2 3" key="1">
    <citation type="journal article" date="2024" name="Nat. Commun.">
        <title>Phylogenomics reveals the evolutionary origins of lichenization in chlorophyte algae.</title>
        <authorList>
            <person name="Puginier C."/>
            <person name="Libourel C."/>
            <person name="Otte J."/>
            <person name="Skaloud P."/>
            <person name="Haon M."/>
            <person name="Grisel S."/>
            <person name="Petersen M."/>
            <person name="Berrin J.G."/>
            <person name="Delaux P.M."/>
            <person name="Dal Grande F."/>
            <person name="Keller J."/>
        </authorList>
    </citation>
    <scope>NUCLEOTIDE SEQUENCE [LARGE SCALE GENOMIC DNA]</scope>
    <source>
        <strain evidence="2 3">SAG 2523</strain>
    </source>
</reference>
<feature type="region of interest" description="Disordered" evidence="1">
    <location>
        <begin position="89"/>
        <end position="108"/>
    </location>
</feature>
<dbReference type="AlphaFoldDB" id="A0AAW1STS4"/>
<dbReference type="Proteomes" id="UP001485043">
    <property type="component" value="Unassembled WGS sequence"/>
</dbReference>
<organism evidence="2 3">
    <name type="scientific">Apatococcus fuscideae</name>
    <dbReference type="NCBI Taxonomy" id="2026836"/>
    <lineage>
        <taxon>Eukaryota</taxon>
        <taxon>Viridiplantae</taxon>
        <taxon>Chlorophyta</taxon>
        <taxon>core chlorophytes</taxon>
        <taxon>Trebouxiophyceae</taxon>
        <taxon>Chlorellales</taxon>
        <taxon>Chlorellaceae</taxon>
        <taxon>Apatococcus</taxon>
    </lineage>
</organism>
<comment type="caution">
    <text evidence="2">The sequence shown here is derived from an EMBL/GenBank/DDBJ whole genome shotgun (WGS) entry which is preliminary data.</text>
</comment>
<keyword evidence="3" id="KW-1185">Reference proteome</keyword>
<name>A0AAW1STS4_9CHLO</name>